<dbReference type="SUPFAM" id="SSF55816">
    <property type="entry name" value="5'-nucleotidase (syn. UDP-sugar hydrolase), C-terminal domain"/>
    <property type="match status" value="1"/>
</dbReference>
<dbReference type="EMBL" id="JAVTTO010000004">
    <property type="protein sequence ID" value="MDT7833031.1"/>
    <property type="molecule type" value="Genomic_DNA"/>
</dbReference>
<accession>A0ABU3LH28</accession>
<evidence type="ECO:0000259" key="1">
    <source>
        <dbReference type="Pfam" id="PF02872"/>
    </source>
</evidence>
<comment type="caution">
    <text evidence="2">The sequence shown here is derived from an EMBL/GenBank/DDBJ whole genome shotgun (WGS) entry which is preliminary data.</text>
</comment>
<dbReference type="EC" id="3.1.3.5" evidence="2"/>
<evidence type="ECO:0000313" key="2">
    <source>
        <dbReference type="EMBL" id="MDT7833031.1"/>
    </source>
</evidence>
<proteinExistence type="predicted"/>
<dbReference type="PRINTS" id="PR01607">
    <property type="entry name" value="APYRASEFAMLY"/>
</dbReference>
<dbReference type="GO" id="GO:0008253">
    <property type="term" value="F:5'-nucleotidase activity"/>
    <property type="evidence" value="ECO:0007669"/>
    <property type="project" value="UniProtKB-EC"/>
</dbReference>
<reference evidence="2 3" key="1">
    <citation type="submission" date="2023-09" db="EMBL/GenBank/DDBJ databases">
        <title>Novel taxa isolated from Blanes Bay.</title>
        <authorList>
            <person name="Rey-Velasco X."/>
            <person name="Lucena T."/>
        </authorList>
    </citation>
    <scope>NUCLEOTIDE SEQUENCE [LARGE SCALE GENOMIC DNA]</scope>
    <source>
        <strain evidence="2 3">S356</strain>
    </source>
</reference>
<keyword evidence="3" id="KW-1185">Reference proteome</keyword>
<dbReference type="InterPro" id="IPR036907">
    <property type="entry name" value="5'-Nucleotdase_C_sf"/>
</dbReference>
<dbReference type="PANTHER" id="PTHR11575">
    <property type="entry name" value="5'-NUCLEOTIDASE-RELATED"/>
    <property type="match status" value="1"/>
</dbReference>
<organism evidence="2 3">
    <name type="scientific">Asprobacillus argus</name>
    <dbReference type="NCBI Taxonomy" id="3076534"/>
    <lineage>
        <taxon>Bacteria</taxon>
        <taxon>Pseudomonadati</taxon>
        <taxon>Bacteroidota</taxon>
        <taxon>Flavobacteriia</taxon>
        <taxon>Flavobacteriales</taxon>
        <taxon>Flavobacteriaceae</taxon>
        <taxon>Asprobacillus</taxon>
    </lineage>
</organism>
<dbReference type="PROSITE" id="PS51257">
    <property type="entry name" value="PROKAR_LIPOPROTEIN"/>
    <property type="match status" value="1"/>
</dbReference>
<dbReference type="Pfam" id="PF02872">
    <property type="entry name" value="5_nucleotid_C"/>
    <property type="match status" value="1"/>
</dbReference>
<evidence type="ECO:0000313" key="3">
    <source>
        <dbReference type="Proteomes" id="UP001257277"/>
    </source>
</evidence>
<dbReference type="Gene3D" id="3.90.780.10">
    <property type="entry name" value="5'-Nucleotidase, C-terminal domain"/>
    <property type="match status" value="1"/>
</dbReference>
<sequence length="249" mass="28425">MKKILFSFLLVSFFLSCKDVAYKNTKIVGKTSQIDSTTVADSTYIKVIEPYKEKMIKEINTVLTYTPIDLVRTDGNRQSTLGNLLADLAYTRANPLFKKETGKDIDFALFNYGGIRSGIFTGDVTNRNAFQLMPFENMLVVVELSAEKVQELVNYFTNGNRAHPLSKQVQLTIRQNGHTLKIHGKPFDKSKTYYVLTSDYLQSGGDRMDFFKDPVKLYKLDYKVRDAIIDYFKSVDTLTSTLDNRVILK</sequence>
<feature type="domain" description="5'-Nucleotidase C-terminal" evidence="1">
    <location>
        <begin position="72"/>
        <end position="212"/>
    </location>
</feature>
<dbReference type="InterPro" id="IPR008334">
    <property type="entry name" value="5'-Nucleotdase_C"/>
</dbReference>
<dbReference type="RefSeq" id="WP_349242282.1">
    <property type="nucleotide sequence ID" value="NZ_JAVTTO010000004.1"/>
</dbReference>
<protein>
    <submittedName>
        <fullName evidence="2">5'-nucleotidase</fullName>
        <ecNumber evidence="2">3.1.3.5</ecNumber>
    </submittedName>
</protein>
<dbReference type="InterPro" id="IPR006179">
    <property type="entry name" value="5_nucleotidase/apyrase"/>
</dbReference>
<gene>
    <name evidence="2" type="ORF">RQM59_11605</name>
</gene>
<name>A0ABU3LH28_9FLAO</name>
<dbReference type="Proteomes" id="UP001257277">
    <property type="component" value="Unassembled WGS sequence"/>
</dbReference>
<keyword evidence="2" id="KW-0378">Hydrolase</keyword>
<dbReference type="PANTHER" id="PTHR11575:SF24">
    <property type="entry name" value="5'-NUCLEOTIDASE"/>
    <property type="match status" value="1"/>
</dbReference>